<evidence type="ECO:0000313" key="2">
    <source>
        <dbReference type="EMBL" id="CUF10859.1"/>
    </source>
</evidence>
<accession>A0A0S4IQ54</accession>
<keyword evidence="1" id="KW-1133">Transmembrane helix</keyword>
<dbReference type="VEuPathDB" id="TriTrypDB:BSAL_00390"/>
<feature type="transmembrane region" description="Helical" evidence="1">
    <location>
        <begin position="57"/>
        <end position="83"/>
    </location>
</feature>
<proteinExistence type="predicted"/>
<sequence>MSDVVIKSVTDNSLGAMWGRLVFFTAIACSLIHALAAVISCWSLVLKRPRMVCVVVLVHFAVGAAYSFVSCCILSFSIALTLFTINRSQLGNTEMIVYVAIMAAMISFFSWGRTTLWYAF</sequence>
<reference evidence="3" key="1">
    <citation type="submission" date="2015-09" db="EMBL/GenBank/DDBJ databases">
        <authorList>
            <consortium name="Pathogen Informatics"/>
        </authorList>
    </citation>
    <scope>NUCLEOTIDE SEQUENCE [LARGE SCALE GENOMIC DNA]</scope>
    <source>
        <strain evidence="3">Lake Konstanz</strain>
    </source>
</reference>
<evidence type="ECO:0000256" key="1">
    <source>
        <dbReference type="SAM" id="Phobius"/>
    </source>
</evidence>
<gene>
    <name evidence="2" type="ORF">BSAL_00390</name>
</gene>
<organism evidence="2 3">
    <name type="scientific">Bodo saltans</name>
    <name type="common">Flagellated protozoan</name>
    <dbReference type="NCBI Taxonomy" id="75058"/>
    <lineage>
        <taxon>Eukaryota</taxon>
        <taxon>Discoba</taxon>
        <taxon>Euglenozoa</taxon>
        <taxon>Kinetoplastea</taxon>
        <taxon>Metakinetoplastina</taxon>
        <taxon>Eubodonida</taxon>
        <taxon>Bodonidae</taxon>
        <taxon>Bodo</taxon>
    </lineage>
</organism>
<dbReference type="Proteomes" id="UP000051952">
    <property type="component" value="Unassembled WGS sequence"/>
</dbReference>
<keyword evidence="1" id="KW-0472">Membrane</keyword>
<dbReference type="AlphaFoldDB" id="A0A0S4IQ54"/>
<name>A0A0S4IQ54_BODSA</name>
<keyword evidence="1 2" id="KW-0812">Transmembrane</keyword>
<protein>
    <submittedName>
        <fullName evidence="2">Transmembrane protein, putative</fullName>
    </submittedName>
</protein>
<dbReference type="EMBL" id="CYKH01000241">
    <property type="protein sequence ID" value="CUF10859.1"/>
    <property type="molecule type" value="Genomic_DNA"/>
</dbReference>
<dbReference type="OMA" id="YFACGRK"/>
<keyword evidence="3" id="KW-1185">Reference proteome</keyword>
<evidence type="ECO:0000313" key="3">
    <source>
        <dbReference type="Proteomes" id="UP000051952"/>
    </source>
</evidence>
<feature type="transmembrane region" description="Helical" evidence="1">
    <location>
        <begin position="95"/>
        <end position="112"/>
    </location>
</feature>
<feature type="transmembrane region" description="Helical" evidence="1">
    <location>
        <begin position="21"/>
        <end position="45"/>
    </location>
</feature>